<dbReference type="Proteomes" id="UP000013085">
    <property type="component" value="Unassembled WGS sequence"/>
</dbReference>
<dbReference type="HOGENOM" id="CLU_080981_1_0_9"/>
<dbReference type="Pfam" id="PF12672">
    <property type="entry name" value="DUF3793"/>
    <property type="match status" value="1"/>
</dbReference>
<dbReference type="InterPro" id="IPR024523">
    <property type="entry name" value="DUF3793"/>
</dbReference>
<reference evidence="1 2" key="1">
    <citation type="submission" date="2013-01" db="EMBL/GenBank/DDBJ databases">
        <title>The Genome Sequence of Clostridium clostridioforme 90A8.</title>
        <authorList>
            <consortium name="The Broad Institute Genome Sequencing Platform"/>
            <person name="Earl A."/>
            <person name="Ward D."/>
            <person name="Feldgarden M."/>
            <person name="Gevers D."/>
            <person name="Courvalin P."/>
            <person name="Lambert T."/>
            <person name="Walker B."/>
            <person name="Young S.K."/>
            <person name="Zeng Q."/>
            <person name="Gargeya S."/>
            <person name="Fitzgerald M."/>
            <person name="Haas B."/>
            <person name="Abouelleil A."/>
            <person name="Alvarado L."/>
            <person name="Arachchi H.M."/>
            <person name="Berlin A.M."/>
            <person name="Chapman S.B."/>
            <person name="Dewar J."/>
            <person name="Goldberg J."/>
            <person name="Griggs A."/>
            <person name="Gujja S."/>
            <person name="Hansen M."/>
            <person name="Howarth C."/>
            <person name="Imamovic A."/>
            <person name="Larimer J."/>
            <person name="McCowan C."/>
            <person name="Murphy C."/>
            <person name="Neiman D."/>
            <person name="Pearson M."/>
            <person name="Priest M."/>
            <person name="Roberts A."/>
            <person name="Saif S."/>
            <person name="Shea T."/>
            <person name="Sisk P."/>
            <person name="Sykes S."/>
            <person name="Wortman J."/>
            <person name="Nusbaum C."/>
            <person name="Birren B."/>
        </authorList>
    </citation>
    <scope>NUCLEOTIDE SEQUENCE [LARGE SCALE GENOMIC DNA]</scope>
    <source>
        <strain evidence="1 2">90A8</strain>
    </source>
</reference>
<organism evidence="1 2">
    <name type="scientific">[Clostridium] clostridioforme 90A8</name>
    <dbReference type="NCBI Taxonomy" id="999408"/>
    <lineage>
        <taxon>Bacteria</taxon>
        <taxon>Bacillati</taxon>
        <taxon>Bacillota</taxon>
        <taxon>Clostridia</taxon>
        <taxon>Lachnospirales</taxon>
        <taxon>Lachnospiraceae</taxon>
        <taxon>Enterocloster</taxon>
    </lineage>
</organism>
<gene>
    <name evidence="1" type="ORF">HMPREF1090_05584</name>
</gene>
<dbReference type="EMBL" id="AGYR01000078">
    <property type="protein sequence ID" value="ENZ05806.1"/>
    <property type="molecule type" value="Genomic_DNA"/>
</dbReference>
<evidence type="ECO:0000313" key="1">
    <source>
        <dbReference type="EMBL" id="ENZ05806.1"/>
    </source>
</evidence>
<evidence type="ECO:0008006" key="3">
    <source>
        <dbReference type="Google" id="ProtNLM"/>
    </source>
</evidence>
<name>A0A0E2H2J3_9FIRM</name>
<protein>
    <recommendedName>
        <fullName evidence="3">DUF3793 family protein</fullName>
    </recommendedName>
</protein>
<comment type="caution">
    <text evidence="1">The sequence shown here is derived from an EMBL/GenBank/DDBJ whole genome shotgun (WGS) entry which is preliminary data.</text>
</comment>
<sequence length="205" mass="23584">MSKETLHLMLKLNPEELDTQVALQCAPLLTGMKISNLLTVGRSKRAAVLELFKDTAVSCCILYESSEKTTFLLYIRQGLEAYLARPEVKGLMERFGYRGWDLEKILSLVSIKYEEHMEDRAGFPHEIGLLLGYPAKDVTGFIENNGKNFLYIGYWKVYSDLPECKRIFQAYSHAREHIIHMISCGMKIDAILRIHNLKQYKSMTI</sequence>
<evidence type="ECO:0000313" key="2">
    <source>
        <dbReference type="Proteomes" id="UP000013085"/>
    </source>
</evidence>
<accession>A0A0E2H2J3</accession>
<dbReference type="AlphaFoldDB" id="A0A0E2H2J3"/>
<proteinExistence type="predicted"/>
<dbReference type="PATRIC" id="fig|999408.3.peg.5988"/>
<dbReference type="RefSeq" id="WP_002585221.1">
    <property type="nucleotide sequence ID" value="NZ_KB851000.1"/>
</dbReference>